<evidence type="ECO:0000256" key="5">
    <source>
        <dbReference type="ARBA" id="ARBA00022840"/>
    </source>
</evidence>
<keyword evidence="4" id="KW-0547">Nucleotide-binding</keyword>
<evidence type="ECO:0000313" key="7">
    <source>
        <dbReference type="EMBL" id="KAK2551889.1"/>
    </source>
</evidence>
<feature type="compositionally biased region" description="Basic and acidic residues" evidence="6">
    <location>
        <begin position="540"/>
        <end position="551"/>
    </location>
</feature>
<feature type="region of interest" description="Disordered" evidence="6">
    <location>
        <begin position="1"/>
        <end position="33"/>
    </location>
</feature>
<keyword evidence="2" id="KW-0436">Ligase</keyword>
<dbReference type="GO" id="GO:0005524">
    <property type="term" value="F:ATP binding"/>
    <property type="evidence" value="ECO:0007669"/>
    <property type="project" value="UniProtKB-KW"/>
</dbReference>
<feature type="compositionally biased region" description="Basic residues" evidence="6">
    <location>
        <begin position="552"/>
        <end position="561"/>
    </location>
</feature>
<gene>
    <name evidence="7" type="ORF">P5673_027132</name>
</gene>
<dbReference type="EMBL" id="JARQWQ010000092">
    <property type="protein sequence ID" value="KAK2551889.1"/>
    <property type="molecule type" value="Genomic_DNA"/>
</dbReference>
<evidence type="ECO:0000256" key="3">
    <source>
        <dbReference type="ARBA" id="ARBA00022701"/>
    </source>
</evidence>
<keyword evidence="5" id="KW-0067">ATP-binding</keyword>
<organism evidence="7 8">
    <name type="scientific">Acropora cervicornis</name>
    <name type="common">Staghorn coral</name>
    <dbReference type="NCBI Taxonomy" id="6130"/>
    <lineage>
        <taxon>Eukaryota</taxon>
        <taxon>Metazoa</taxon>
        <taxon>Cnidaria</taxon>
        <taxon>Anthozoa</taxon>
        <taxon>Hexacorallia</taxon>
        <taxon>Scleractinia</taxon>
        <taxon>Astrocoeniina</taxon>
        <taxon>Acroporidae</taxon>
        <taxon>Acropora</taxon>
    </lineage>
</organism>
<dbReference type="GO" id="GO:0015631">
    <property type="term" value="F:tubulin binding"/>
    <property type="evidence" value="ECO:0007669"/>
    <property type="project" value="TreeGrafter"/>
</dbReference>
<reference evidence="7" key="2">
    <citation type="journal article" date="2023" name="Science">
        <title>Genomic signatures of disease resistance in endangered staghorn corals.</title>
        <authorList>
            <person name="Vollmer S.V."/>
            <person name="Selwyn J.D."/>
            <person name="Despard B.A."/>
            <person name="Roesel C.L."/>
        </authorList>
    </citation>
    <scope>NUCLEOTIDE SEQUENCE</scope>
    <source>
        <strain evidence="7">K2</strain>
    </source>
</reference>
<comment type="similarity">
    <text evidence="1">Belongs to the tubulin--tyrosine ligase family.</text>
</comment>
<dbReference type="Pfam" id="PF03133">
    <property type="entry name" value="TTL"/>
    <property type="match status" value="1"/>
</dbReference>
<evidence type="ECO:0000256" key="6">
    <source>
        <dbReference type="SAM" id="MobiDB-lite"/>
    </source>
</evidence>
<dbReference type="SUPFAM" id="SSF56059">
    <property type="entry name" value="Glutathione synthetase ATP-binding domain-like"/>
    <property type="match status" value="1"/>
</dbReference>
<dbReference type="Proteomes" id="UP001249851">
    <property type="component" value="Unassembled WGS sequence"/>
</dbReference>
<evidence type="ECO:0000313" key="8">
    <source>
        <dbReference type="Proteomes" id="UP001249851"/>
    </source>
</evidence>
<dbReference type="PANTHER" id="PTHR12241">
    <property type="entry name" value="TUBULIN POLYGLUTAMYLASE"/>
    <property type="match status" value="1"/>
</dbReference>
<comment type="caution">
    <text evidence="7">The sequence shown here is derived from an EMBL/GenBank/DDBJ whole genome shotgun (WGS) entry which is preliminary data.</text>
</comment>
<dbReference type="GO" id="GO:0070740">
    <property type="term" value="F:tubulin-glutamic acid ligase activity"/>
    <property type="evidence" value="ECO:0007669"/>
    <property type="project" value="TreeGrafter"/>
</dbReference>
<dbReference type="AlphaFoldDB" id="A0AAD9PZS9"/>
<dbReference type="InterPro" id="IPR004344">
    <property type="entry name" value="TTL/TTLL_fam"/>
</dbReference>
<dbReference type="PROSITE" id="PS51221">
    <property type="entry name" value="TTL"/>
    <property type="match status" value="1"/>
</dbReference>
<dbReference type="GO" id="GO:0005874">
    <property type="term" value="C:microtubule"/>
    <property type="evidence" value="ECO:0007669"/>
    <property type="project" value="UniProtKB-KW"/>
</dbReference>
<dbReference type="GO" id="GO:0036064">
    <property type="term" value="C:ciliary basal body"/>
    <property type="evidence" value="ECO:0007669"/>
    <property type="project" value="TreeGrafter"/>
</dbReference>
<feature type="compositionally biased region" description="Acidic residues" evidence="6">
    <location>
        <begin position="1"/>
        <end position="15"/>
    </location>
</feature>
<feature type="region of interest" description="Disordered" evidence="6">
    <location>
        <begin position="869"/>
        <end position="909"/>
    </location>
</feature>
<dbReference type="FunFam" id="3.30.470.20:FF:000009">
    <property type="entry name" value="tubulin polyglutamylase TTLL5 isoform X1"/>
    <property type="match status" value="1"/>
</dbReference>
<evidence type="ECO:0000256" key="4">
    <source>
        <dbReference type="ARBA" id="ARBA00022741"/>
    </source>
</evidence>
<name>A0AAD9PZS9_ACRCE</name>
<keyword evidence="8" id="KW-1185">Reference proteome</keyword>
<dbReference type="GO" id="GO:0000226">
    <property type="term" value="P:microtubule cytoskeleton organization"/>
    <property type="evidence" value="ECO:0007669"/>
    <property type="project" value="TreeGrafter"/>
</dbReference>
<feature type="region of interest" description="Disordered" evidence="6">
    <location>
        <begin position="531"/>
        <end position="561"/>
    </location>
</feature>
<dbReference type="Gene3D" id="3.30.470.20">
    <property type="entry name" value="ATP-grasp fold, B domain"/>
    <property type="match status" value="1"/>
</dbReference>
<dbReference type="PANTHER" id="PTHR12241:SF161">
    <property type="entry name" value="TUBULIN POLYGLUTAMYLASE TTLL6"/>
    <property type="match status" value="1"/>
</dbReference>
<feature type="compositionally biased region" description="Polar residues" evidence="6">
    <location>
        <begin position="885"/>
        <end position="909"/>
    </location>
</feature>
<sequence>MADNEIEGEGSDNESDVSFHCDTECEGEDSGGEVPEQLAEICYERTATPKKGKSKRKKKRWMSVCLTSCKYESVRRVTKRFGMKEVGEDEDWTLFWTDCSVALERCMEMKRYQKINHFPGMSEICRKDLLARNMNRLWKQFPKDYAVFPKTWCLPADYGEFQAYCRQKKNKTFILKPDSGSQGKGIFLTKNPKDVKPGEHMVCQQYVSKPFLIDGFKFDLRVYVLVTSCDPLRIFVYDDGLGRFATMKYMDPSNSNLDDICMHLTNYAVNKHSKDFIRDEESGSKRRITTINKWFEENGYDVKEIWDAIEDVIIKTLITAHPILKHNYRTCFPNHNKGSACFEILGFDILLDRKLKAWVLEVNHSPSFTTDSPLDKEIKDGLMFDALNLLNFGACDRRKILEEDKRRVRDRLLQKQRTRESRKEDVDSQFHYIEWLKKYEDSHLGKYRYSSGLEKRDSRLTRRDSHRARGDSCLTRGRIYPEGNEEKYAVFFENSCSLFQETTASKARIECARVQREQIVAKQQEEETARLKNCGRIPKGSKDGLRPESPHSRRTRRPSVRKMLHASKKRYEGKRAGQEQLDTTKPIAISEEEELERITSLLQRDNLIRGLGVVEFVYKLLHCTPGTGGPQKNCTLHHSNNQNNSKDLAMRNASMGGRELGSSLANSVTYGSMGILSTAGTGASGNKASITHLSRFQTYQPTALSAVINMNAQQAAPTLTRNDRRALASVGIVPSAPTGLPKHRYCSTKAFTRSMPNVEYDWKSGTYVGIDSGNLAYGMIDPRMDNQSNATLRRRTYSASGFKVCADSVHTNGTRGSRAMATNLLGGSQTNLSSPGGMTPSAQAQQYMCSMYTFPNVLKVAPQPQNGMNLSVISGPAPVSYRPSPVNSTEPGQTNSSHRIDSSSPGLLR</sequence>
<accession>A0AAD9PZS9</accession>
<evidence type="ECO:0000256" key="1">
    <source>
        <dbReference type="ARBA" id="ARBA00006820"/>
    </source>
</evidence>
<keyword evidence="3" id="KW-0493">Microtubule</keyword>
<evidence type="ECO:0000256" key="2">
    <source>
        <dbReference type="ARBA" id="ARBA00022598"/>
    </source>
</evidence>
<protein>
    <submittedName>
        <fullName evidence="7">Tubulin polyglutamylase ttll6</fullName>
    </submittedName>
</protein>
<proteinExistence type="inferred from homology"/>
<reference evidence="7" key="1">
    <citation type="journal article" date="2023" name="G3 (Bethesda)">
        <title>Whole genome assembly and annotation of the endangered Caribbean coral Acropora cervicornis.</title>
        <authorList>
            <person name="Selwyn J.D."/>
            <person name="Vollmer S.V."/>
        </authorList>
    </citation>
    <scope>NUCLEOTIDE SEQUENCE</scope>
    <source>
        <strain evidence="7">K2</strain>
    </source>
</reference>